<keyword evidence="1" id="KW-0812">Transmembrane</keyword>
<dbReference type="Proteomes" id="UP000830639">
    <property type="component" value="Chromosome"/>
</dbReference>
<dbReference type="EMBL" id="CP096034">
    <property type="protein sequence ID" value="UPM56347.1"/>
    <property type="molecule type" value="Genomic_DNA"/>
</dbReference>
<gene>
    <name evidence="2" type="ORF">MY490_11140</name>
</gene>
<keyword evidence="3" id="KW-1185">Reference proteome</keyword>
<proteinExistence type="predicted"/>
<evidence type="ECO:0000313" key="2">
    <source>
        <dbReference type="EMBL" id="UPM56347.1"/>
    </source>
</evidence>
<name>A0ABY4JS90_9BACI</name>
<sequence>MIYLLLVVGTILGYILLILPAYVYAIILLVGSLCSFIAIYIELTILEKKVRADLL</sequence>
<evidence type="ECO:0000313" key="3">
    <source>
        <dbReference type="Proteomes" id="UP000830639"/>
    </source>
</evidence>
<organism evidence="2 3">
    <name type="scientific">Gottfriedia acidiceleris</name>
    <dbReference type="NCBI Taxonomy" id="371036"/>
    <lineage>
        <taxon>Bacteria</taxon>
        <taxon>Bacillati</taxon>
        <taxon>Bacillota</taxon>
        <taxon>Bacilli</taxon>
        <taxon>Bacillales</taxon>
        <taxon>Bacillaceae</taxon>
        <taxon>Gottfriedia</taxon>
    </lineage>
</organism>
<protein>
    <submittedName>
        <fullName evidence="2">Uncharacterized protein</fullName>
    </submittedName>
</protein>
<keyword evidence="1" id="KW-1133">Transmembrane helix</keyword>
<evidence type="ECO:0000256" key="1">
    <source>
        <dbReference type="SAM" id="Phobius"/>
    </source>
</evidence>
<keyword evidence="1" id="KW-0472">Membrane</keyword>
<reference evidence="2 3" key="1">
    <citation type="submission" date="2022-04" db="EMBL/GenBank/DDBJ databases">
        <title>Mechanism of arsenic methylation and mitigation arsenic toxicity by Bacillus sp. LH14 from an Arsenic-Contaminated Paddy Soil.</title>
        <authorList>
            <person name="Wang D."/>
        </authorList>
    </citation>
    <scope>NUCLEOTIDE SEQUENCE [LARGE SCALE GENOMIC DNA]</scope>
    <source>
        <strain evidence="2 3">LH14</strain>
    </source>
</reference>
<feature type="transmembrane region" description="Helical" evidence="1">
    <location>
        <begin position="12"/>
        <end position="41"/>
    </location>
</feature>
<accession>A0ABY4JS90</accession>
<dbReference type="RefSeq" id="WP_248269251.1">
    <property type="nucleotide sequence ID" value="NZ_CP096034.1"/>
</dbReference>